<proteinExistence type="predicted"/>
<sequence>MAVRDDLGRFPHLRPHCHRTTTSDFRVGVAVIVHERVAVGGRTVCTTGWSGARRRHTCCWGGGKDNWATRAAAPRPETMISARVTDPPCVEANKEAEMERQQHEPGTWFCGYGEEDGNGAHEEEDRPSGCVSIGRQSWPSLLVVALESHILRFFNRGVIVSKIALLCPHHHLLLTHNTYESCA</sequence>
<dbReference type="AlphaFoldDB" id="K0S8B6"/>
<dbReference type="Proteomes" id="UP000266841">
    <property type="component" value="Unassembled WGS sequence"/>
</dbReference>
<keyword evidence="2" id="KW-1185">Reference proteome</keyword>
<dbReference type="EMBL" id="AGNL01018927">
    <property type="protein sequence ID" value="EJK62388.1"/>
    <property type="molecule type" value="Genomic_DNA"/>
</dbReference>
<comment type="caution">
    <text evidence="1">The sequence shown here is derived from an EMBL/GenBank/DDBJ whole genome shotgun (WGS) entry which is preliminary data.</text>
</comment>
<protein>
    <submittedName>
        <fullName evidence="1">Uncharacterized protein</fullName>
    </submittedName>
</protein>
<evidence type="ECO:0000313" key="2">
    <source>
        <dbReference type="Proteomes" id="UP000266841"/>
    </source>
</evidence>
<name>K0S8B6_THAOC</name>
<reference evidence="1 2" key="1">
    <citation type="journal article" date="2012" name="Genome Biol.">
        <title>Genome and low-iron response of an oceanic diatom adapted to chronic iron limitation.</title>
        <authorList>
            <person name="Lommer M."/>
            <person name="Specht M."/>
            <person name="Roy A.S."/>
            <person name="Kraemer L."/>
            <person name="Andreson R."/>
            <person name="Gutowska M.A."/>
            <person name="Wolf J."/>
            <person name="Bergner S.V."/>
            <person name="Schilhabel M.B."/>
            <person name="Klostermeier U.C."/>
            <person name="Beiko R.G."/>
            <person name="Rosenstiel P."/>
            <person name="Hippler M."/>
            <person name="Laroche J."/>
        </authorList>
    </citation>
    <scope>NUCLEOTIDE SEQUENCE [LARGE SCALE GENOMIC DNA]</scope>
    <source>
        <strain evidence="1 2">CCMP1005</strain>
    </source>
</reference>
<evidence type="ECO:0000313" key="1">
    <source>
        <dbReference type="EMBL" id="EJK62388.1"/>
    </source>
</evidence>
<accession>K0S8B6</accession>
<gene>
    <name evidence="1" type="ORF">THAOC_17002</name>
</gene>
<organism evidence="1 2">
    <name type="scientific">Thalassiosira oceanica</name>
    <name type="common">Marine diatom</name>
    <dbReference type="NCBI Taxonomy" id="159749"/>
    <lineage>
        <taxon>Eukaryota</taxon>
        <taxon>Sar</taxon>
        <taxon>Stramenopiles</taxon>
        <taxon>Ochrophyta</taxon>
        <taxon>Bacillariophyta</taxon>
        <taxon>Coscinodiscophyceae</taxon>
        <taxon>Thalassiosirophycidae</taxon>
        <taxon>Thalassiosirales</taxon>
        <taxon>Thalassiosiraceae</taxon>
        <taxon>Thalassiosira</taxon>
    </lineage>
</organism>